<keyword evidence="3" id="KW-0902">Two-component regulatory system</keyword>
<proteinExistence type="predicted"/>
<evidence type="ECO:0000313" key="8">
    <source>
        <dbReference type="Proteomes" id="UP000225972"/>
    </source>
</evidence>
<keyword evidence="8" id="KW-1185">Reference proteome</keyword>
<dbReference type="Pfam" id="PF02954">
    <property type="entry name" value="HTH_8"/>
    <property type="match status" value="1"/>
</dbReference>
<dbReference type="Gene3D" id="3.30.450.40">
    <property type="match status" value="1"/>
</dbReference>
<evidence type="ECO:0000256" key="1">
    <source>
        <dbReference type="ARBA" id="ARBA00022741"/>
    </source>
</evidence>
<dbReference type="OrthoDB" id="9805953at2"/>
<dbReference type="GO" id="GO:0005524">
    <property type="term" value="F:ATP binding"/>
    <property type="evidence" value="ECO:0007669"/>
    <property type="project" value="UniProtKB-KW"/>
</dbReference>
<feature type="domain" description="Sigma-54 factor interaction" evidence="6">
    <location>
        <begin position="304"/>
        <end position="515"/>
    </location>
</feature>
<keyword evidence="4" id="KW-0805">Transcription regulation</keyword>
<dbReference type="Gene3D" id="1.10.8.60">
    <property type="match status" value="1"/>
</dbReference>
<dbReference type="SUPFAM" id="SSF52540">
    <property type="entry name" value="P-loop containing nucleoside triphosphate hydrolases"/>
    <property type="match status" value="1"/>
</dbReference>
<keyword evidence="2" id="KW-0067">ATP-binding</keyword>
<accession>A0A238JHF8</accession>
<keyword evidence="1" id="KW-0547">Nucleotide-binding</keyword>
<dbReference type="InterPro" id="IPR009057">
    <property type="entry name" value="Homeodomain-like_sf"/>
</dbReference>
<dbReference type="InterPro" id="IPR027417">
    <property type="entry name" value="P-loop_NTPase"/>
</dbReference>
<dbReference type="PANTHER" id="PTHR32071">
    <property type="entry name" value="TRANSCRIPTIONAL REGULATORY PROTEIN"/>
    <property type="match status" value="1"/>
</dbReference>
<dbReference type="InterPro" id="IPR029016">
    <property type="entry name" value="GAF-like_dom_sf"/>
</dbReference>
<gene>
    <name evidence="7" type="primary">acoR</name>
    <name evidence="7" type="ORF">TRP8649_04230</name>
</gene>
<reference evidence="8" key="1">
    <citation type="submission" date="2017-05" db="EMBL/GenBank/DDBJ databases">
        <authorList>
            <person name="Rodrigo-Torres L."/>
            <person name="Arahal R. D."/>
            <person name="Lucena T."/>
        </authorList>
    </citation>
    <scope>NUCLEOTIDE SEQUENCE [LARGE SCALE GENOMIC DNA]</scope>
    <source>
        <strain evidence="8">CECT 8649</strain>
    </source>
</reference>
<dbReference type="RefSeq" id="WP_099248850.1">
    <property type="nucleotide sequence ID" value="NZ_FXXP01000003.1"/>
</dbReference>
<dbReference type="EMBL" id="FXXP01000003">
    <property type="protein sequence ID" value="SMX30090.1"/>
    <property type="molecule type" value="Genomic_DNA"/>
</dbReference>
<dbReference type="InterPro" id="IPR058031">
    <property type="entry name" value="AAA_lid_NorR"/>
</dbReference>
<dbReference type="Pfam" id="PF14532">
    <property type="entry name" value="Sigma54_activ_2"/>
    <property type="match status" value="1"/>
</dbReference>
<evidence type="ECO:0000256" key="2">
    <source>
        <dbReference type="ARBA" id="ARBA00022840"/>
    </source>
</evidence>
<sequence>MADNRKGLVVSGFMDRSSVDRLLQSSKDRSRSQHNLSSSTKSPILRLQADEIAFRNEKFLDQIGGAVSEVDNSALLPSRSRYCLLITDAEGIVIESYAPEGLEAEFQKSGLVRGGVWDERVAGTNGISMSLQSGRVLTVLGDEHFYNCFHDFSCSSAPLTDAENNLIGTITLVGSARRRQEEHALCEQVVRRASRQFQTRLFRNFHADRLTGRLLSRDPKTRRSFETLVACDEDGTVISHLPLWRDAARPTEHQNLAGRHISDLNDLEITLRGPAAVPPRRRVAPADTPLISARVERETALGRLISEGGNLATLADRARKLLAHRVPLLICGEPGVGVDGFARALLEEQSLISPMGLTLDAADSDAEADLKEALNSLNFLSEYPVDNVVPTLILRNIESLPRPAQVILERFLDVDPMAARTKAEPPAVLFTTDKTWAELEGDDAIPKGLLYLLGQSVVELPPIAARDTETVLDNVVAENFAGAVEIADNARDVLVGYHWPGNRREIRSVLREAMICGNGKRINVTDLPARLLAPREDKAKTLTQASLRDALDSTNWNVSKAARLLGKSRATVNRWIASEGLQRPE</sequence>
<dbReference type="Pfam" id="PF25601">
    <property type="entry name" value="AAA_lid_14"/>
    <property type="match status" value="1"/>
</dbReference>
<dbReference type="GO" id="GO:0006355">
    <property type="term" value="P:regulation of DNA-templated transcription"/>
    <property type="evidence" value="ECO:0007669"/>
    <property type="project" value="InterPro"/>
</dbReference>
<dbReference type="AlphaFoldDB" id="A0A238JHF8"/>
<dbReference type="PRINTS" id="PR01590">
    <property type="entry name" value="HTHFIS"/>
</dbReference>
<evidence type="ECO:0000256" key="5">
    <source>
        <dbReference type="ARBA" id="ARBA00023163"/>
    </source>
</evidence>
<dbReference type="Gene3D" id="1.10.10.60">
    <property type="entry name" value="Homeodomain-like"/>
    <property type="match status" value="1"/>
</dbReference>
<protein>
    <submittedName>
        <fullName evidence="7">Acetoin catabolism regulatory protein</fullName>
    </submittedName>
</protein>
<evidence type="ECO:0000256" key="4">
    <source>
        <dbReference type="ARBA" id="ARBA00023015"/>
    </source>
</evidence>
<evidence type="ECO:0000259" key="6">
    <source>
        <dbReference type="PROSITE" id="PS50045"/>
    </source>
</evidence>
<keyword evidence="5" id="KW-0804">Transcription</keyword>
<dbReference type="InterPro" id="IPR002197">
    <property type="entry name" value="HTH_Fis"/>
</dbReference>
<dbReference type="InterPro" id="IPR002078">
    <property type="entry name" value="Sigma_54_int"/>
</dbReference>
<dbReference type="SUPFAM" id="SSF46689">
    <property type="entry name" value="Homeodomain-like"/>
    <property type="match status" value="1"/>
</dbReference>
<dbReference type="GO" id="GO:0000160">
    <property type="term" value="P:phosphorelay signal transduction system"/>
    <property type="evidence" value="ECO:0007669"/>
    <property type="project" value="UniProtKB-KW"/>
</dbReference>
<evidence type="ECO:0000256" key="3">
    <source>
        <dbReference type="ARBA" id="ARBA00023012"/>
    </source>
</evidence>
<dbReference type="Proteomes" id="UP000225972">
    <property type="component" value="Unassembled WGS sequence"/>
</dbReference>
<evidence type="ECO:0000313" key="7">
    <source>
        <dbReference type="EMBL" id="SMX30090.1"/>
    </source>
</evidence>
<dbReference type="GO" id="GO:0043565">
    <property type="term" value="F:sequence-specific DNA binding"/>
    <property type="evidence" value="ECO:0007669"/>
    <property type="project" value="InterPro"/>
</dbReference>
<dbReference type="PANTHER" id="PTHR32071:SF77">
    <property type="entry name" value="TRANSCRIPTIONAL REGULATORY PROTEIN"/>
    <property type="match status" value="1"/>
</dbReference>
<organism evidence="7 8">
    <name type="scientific">Pelagimonas phthalicica</name>
    <dbReference type="NCBI Taxonomy" id="1037362"/>
    <lineage>
        <taxon>Bacteria</taxon>
        <taxon>Pseudomonadati</taxon>
        <taxon>Pseudomonadota</taxon>
        <taxon>Alphaproteobacteria</taxon>
        <taxon>Rhodobacterales</taxon>
        <taxon>Roseobacteraceae</taxon>
        <taxon>Pelagimonas</taxon>
    </lineage>
</organism>
<dbReference type="Gene3D" id="3.40.50.300">
    <property type="entry name" value="P-loop containing nucleotide triphosphate hydrolases"/>
    <property type="match status" value="1"/>
</dbReference>
<name>A0A238JHF8_9RHOB</name>
<dbReference type="PROSITE" id="PS50045">
    <property type="entry name" value="SIGMA54_INTERACT_4"/>
    <property type="match status" value="1"/>
</dbReference>